<protein>
    <submittedName>
        <fullName evidence="1">Uncharacterized protein</fullName>
    </submittedName>
</protein>
<comment type="caution">
    <text evidence="1">The sequence shown here is derived from an EMBL/GenBank/DDBJ whole genome shotgun (WGS) entry which is preliminary data.</text>
</comment>
<name>A0AAE1UD18_9EUCA</name>
<evidence type="ECO:0000313" key="2">
    <source>
        <dbReference type="Proteomes" id="UP001292094"/>
    </source>
</evidence>
<evidence type="ECO:0000313" key="1">
    <source>
        <dbReference type="EMBL" id="KAK4314164.1"/>
    </source>
</evidence>
<accession>A0AAE1UD18</accession>
<dbReference type="Proteomes" id="UP001292094">
    <property type="component" value="Unassembled WGS sequence"/>
</dbReference>
<sequence>MLFSLLQPALFPASTCPALSPASGSTSRPALSPASRSYFTSLLVSSLLSKLLASPFVTSLLFLHLFRVCLFPSSISACSQLFHLRLSSLLSSTLTSSSVFASHLLFHLRLSPPLPSSPLTSSSVFASHLLFHLRLSPPLPSWPLPLLFQLRDLLITSLREIDPNGSRQTFNYLGNLGAIYLETHVPSALICFILHTFQPIWEALSFPLSSPQGTSQPILEDPVSMNKSPDFSDGYFSGVF</sequence>
<organism evidence="1 2">
    <name type="scientific">Petrolisthes manimaculis</name>
    <dbReference type="NCBI Taxonomy" id="1843537"/>
    <lineage>
        <taxon>Eukaryota</taxon>
        <taxon>Metazoa</taxon>
        <taxon>Ecdysozoa</taxon>
        <taxon>Arthropoda</taxon>
        <taxon>Crustacea</taxon>
        <taxon>Multicrustacea</taxon>
        <taxon>Malacostraca</taxon>
        <taxon>Eumalacostraca</taxon>
        <taxon>Eucarida</taxon>
        <taxon>Decapoda</taxon>
        <taxon>Pleocyemata</taxon>
        <taxon>Anomura</taxon>
        <taxon>Galatheoidea</taxon>
        <taxon>Porcellanidae</taxon>
        <taxon>Petrolisthes</taxon>
    </lineage>
</organism>
<dbReference type="EMBL" id="JAWZYT010001237">
    <property type="protein sequence ID" value="KAK4314164.1"/>
    <property type="molecule type" value="Genomic_DNA"/>
</dbReference>
<proteinExistence type="predicted"/>
<reference evidence="1" key="1">
    <citation type="submission" date="2023-11" db="EMBL/GenBank/DDBJ databases">
        <title>Genome assemblies of two species of porcelain crab, Petrolisthes cinctipes and Petrolisthes manimaculis (Anomura: Porcellanidae).</title>
        <authorList>
            <person name="Angst P."/>
        </authorList>
    </citation>
    <scope>NUCLEOTIDE SEQUENCE</scope>
    <source>
        <strain evidence="1">PB745_02</strain>
        <tissue evidence="1">Gill</tissue>
    </source>
</reference>
<dbReference type="AlphaFoldDB" id="A0AAE1UD18"/>
<gene>
    <name evidence="1" type="ORF">Pmani_014535</name>
</gene>
<keyword evidence="2" id="KW-1185">Reference proteome</keyword>